<protein>
    <submittedName>
        <fullName evidence="1">Uncharacterized protein</fullName>
    </submittedName>
</protein>
<dbReference type="AlphaFoldDB" id="A0A7J6C526"/>
<evidence type="ECO:0000313" key="2">
    <source>
        <dbReference type="Proteomes" id="UP000579812"/>
    </source>
</evidence>
<proteinExistence type="predicted"/>
<keyword evidence="2" id="KW-1185">Reference proteome</keyword>
<gene>
    <name evidence="1" type="ORF">G5714_018167</name>
</gene>
<organism evidence="1 2">
    <name type="scientific">Onychostoma macrolepis</name>
    <dbReference type="NCBI Taxonomy" id="369639"/>
    <lineage>
        <taxon>Eukaryota</taxon>
        <taxon>Metazoa</taxon>
        <taxon>Chordata</taxon>
        <taxon>Craniata</taxon>
        <taxon>Vertebrata</taxon>
        <taxon>Euteleostomi</taxon>
        <taxon>Actinopterygii</taxon>
        <taxon>Neopterygii</taxon>
        <taxon>Teleostei</taxon>
        <taxon>Ostariophysi</taxon>
        <taxon>Cypriniformes</taxon>
        <taxon>Cyprinidae</taxon>
        <taxon>Acrossocheilinae</taxon>
        <taxon>Onychostoma</taxon>
    </lineage>
</organism>
<reference evidence="1 2" key="1">
    <citation type="submission" date="2020-04" db="EMBL/GenBank/DDBJ databases">
        <title>Chromosome-level genome assembly of a cyprinid fish Onychostoma macrolepis by integration of Nanopore Sequencing, Bionano and Hi-C technology.</title>
        <authorList>
            <person name="Wang D."/>
        </authorList>
    </citation>
    <scope>NUCLEOTIDE SEQUENCE [LARGE SCALE GENOMIC DNA]</scope>
    <source>
        <strain evidence="1">SWU-2019</strain>
        <tissue evidence="1">Muscle</tissue>
    </source>
</reference>
<comment type="caution">
    <text evidence="1">The sequence shown here is derived from an EMBL/GenBank/DDBJ whole genome shotgun (WGS) entry which is preliminary data.</text>
</comment>
<name>A0A7J6C526_9TELE</name>
<dbReference type="EMBL" id="JAAMOB010000018">
    <property type="protein sequence ID" value="KAF4101735.1"/>
    <property type="molecule type" value="Genomic_DNA"/>
</dbReference>
<accession>A0A7J6C526</accession>
<dbReference type="Proteomes" id="UP000579812">
    <property type="component" value="Unassembled WGS sequence"/>
</dbReference>
<evidence type="ECO:0000313" key="1">
    <source>
        <dbReference type="EMBL" id="KAF4101735.1"/>
    </source>
</evidence>
<sequence>MEAHAWALAAKPPPWASLRQHCKESSSVDLHPSAPFRSLGSATINIKDLLYESGAKFGELGSGEGVNHRLAVMRGVLRHSEGLVGRMWRPMPGLWLLNRHPGPHSASTAKKAAVWTSTLSPFRSLGSATINIKDLLYESGAKFGELGSGGD</sequence>